<evidence type="ECO:0000313" key="1">
    <source>
        <dbReference type="EMBL" id="ANO52491.1"/>
    </source>
</evidence>
<dbReference type="EMBL" id="CP016268">
    <property type="protein sequence ID" value="ANO52491.1"/>
    <property type="molecule type" value="Genomic_DNA"/>
</dbReference>
<reference evidence="1 2" key="1">
    <citation type="submission" date="2016-06" db="EMBL/GenBank/DDBJ databases">
        <title>Complete genome sequence of a deep-branching marine Gamma Proteobacterium Woeseia oceani type strain XK5.</title>
        <authorList>
            <person name="Mu D."/>
            <person name="Du Z."/>
        </authorList>
    </citation>
    <scope>NUCLEOTIDE SEQUENCE [LARGE SCALE GENOMIC DNA]</scope>
    <source>
        <strain evidence="1 2">XK5</strain>
    </source>
</reference>
<keyword evidence="2" id="KW-1185">Reference proteome</keyword>
<name>A0A193LJ59_9GAMM</name>
<organism evidence="1 2">
    <name type="scientific">Woeseia oceani</name>
    <dbReference type="NCBI Taxonomy" id="1548547"/>
    <lineage>
        <taxon>Bacteria</taxon>
        <taxon>Pseudomonadati</taxon>
        <taxon>Pseudomonadota</taxon>
        <taxon>Gammaproteobacteria</taxon>
        <taxon>Woeseiales</taxon>
        <taxon>Woeseiaceae</taxon>
        <taxon>Woeseia</taxon>
    </lineage>
</organism>
<sequence>MNAGYGGRFEASGAFLYTSALFVVLRERAVTDAAYGIGFTGHGAAGRAMPRGLICILVHRVLAAAPQKQQARGYCDYLPIGL</sequence>
<evidence type="ECO:0000313" key="2">
    <source>
        <dbReference type="Proteomes" id="UP000092695"/>
    </source>
</evidence>
<dbReference type="KEGG" id="woc:BA177_16025"/>
<gene>
    <name evidence="1" type="ORF">BA177_16025</name>
</gene>
<dbReference type="Proteomes" id="UP000092695">
    <property type="component" value="Chromosome"/>
</dbReference>
<dbReference type="AlphaFoldDB" id="A0A193LJ59"/>
<proteinExistence type="predicted"/>
<protein>
    <submittedName>
        <fullName evidence="1">Uncharacterized protein</fullName>
    </submittedName>
</protein>
<accession>A0A193LJ59</accession>